<dbReference type="InterPro" id="IPR036047">
    <property type="entry name" value="F-box-like_dom_sf"/>
</dbReference>
<dbReference type="PANTHER" id="PTHR33127:SF5">
    <property type="entry name" value="TRANSMEMBRANE PROTEIN"/>
    <property type="match status" value="1"/>
</dbReference>
<keyword evidence="4" id="KW-1185">Reference proteome</keyword>
<dbReference type="Pfam" id="PF00646">
    <property type="entry name" value="F-box"/>
    <property type="match status" value="1"/>
</dbReference>
<dbReference type="Gramene" id="ESQ47170">
    <property type="protein sequence ID" value="ESQ47170"/>
    <property type="gene ID" value="EUTSA_v10028097mg"/>
</dbReference>
<dbReference type="Proteomes" id="UP000030689">
    <property type="component" value="Unassembled WGS sequence"/>
</dbReference>
<dbReference type="eggNOG" id="ENOG502QWFR">
    <property type="taxonomic scope" value="Eukaryota"/>
</dbReference>
<feature type="non-terminal residue" evidence="3">
    <location>
        <position position="1"/>
    </location>
</feature>
<name>V4L9T0_EUTSA</name>
<organism evidence="3 4">
    <name type="scientific">Eutrema salsugineum</name>
    <name type="common">Saltwater cress</name>
    <name type="synonym">Sisymbrium salsugineum</name>
    <dbReference type="NCBI Taxonomy" id="72664"/>
    <lineage>
        <taxon>Eukaryota</taxon>
        <taxon>Viridiplantae</taxon>
        <taxon>Streptophyta</taxon>
        <taxon>Embryophyta</taxon>
        <taxon>Tracheophyta</taxon>
        <taxon>Spermatophyta</taxon>
        <taxon>Magnoliopsida</taxon>
        <taxon>eudicotyledons</taxon>
        <taxon>Gunneridae</taxon>
        <taxon>Pentapetalae</taxon>
        <taxon>rosids</taxon>
        <taxon>malvids</taxon>
        <taxon>Brassicales</taxon>
        <taxon>Brassicaceae</taxon>
        <taxon>Eutremeae</taxon>
        <taxon>Eutrema</taxon>
    </lineage>
</organism>
<dbReference type="STRING" id="72664.V4L9T0"/>
<evidence type="ECO:0000313" key="4">
    <source>
        <dbReference type="Proteomes" id="UP000030689"/>
    </source>
</evidence>
<dbReference type="AlphaFoldDB" id="V4L9T0"/>
<dbReference type="Pfam" id="PF03478">
    <property type="entry name" value="Beta-prop_KIB1-4"/>
    <property type="match status" value="1"/>
</dbReference>
<dbReference type="OrthoDB" id="1863935at2759"/>
<reference evidence="3 4" key="1">
    <citation type="journal article" date="2013" name="Front. Plant Sci.">
        <title>The Reference Genome of the Halophytic Plant Eutrema salsugineum.</title>
        <authorList>
            <person name="Yang R."/>
            <person name="Jarvis D.E."/>
            <person name="Chen H."/>
            <person name="Beilstein M.A."/>
            <person name="Grimwood J."/>
            <person name="Jenkins J."/>
            <person name="Shu S."/>
            <person name="Prochnik S."/>
            <person name="Xin M."/>
            <person name="Ma C."/>
            <person name="Schmutz J."/>
            <person name="Wing R.A."/>
            <person name="Mitchell-Olds T."/>
            <person name="Schumaker K.S."/>
            <person name="Wang X."/>
        </authorList>
    </citation>
    <scope>NUCLEOTIDE SEQUENCE [LARGE SCALE GENOMIC DNA]</scope>
</reference>
<dbReference type="SUPFAM" id="SSF81383">
    <property type="entry name" value="F-box domain"/>
    <property type="match status" value="1"/>
</dbReference>
<dbReference type="PANTHER" id="PTHR33127">
    <property type="entry name" value="TRANSMEMBRANE PROTEIN"/>
    <property type="match status" value="1"/>
</dbReference>
<protein>
    <submittedName>
        <fullName evidence="3">Uncharacterized protein</fullName>
    </submittedName>
</protein>
<evidence type="ECO:0000259" key="1">
    <source>
        <dbReference type="Pfam" id="PF00646"/>
    </source>
</evidence>
<accession>V4L9T0</accession>
<feature type="domain" description="F-box" evidence="1">
    <location>
        <begin position="5"/>
        <end position="40"/>
    </location>
</feature>
<dbReference type="EMBL" id="KI517416">
    <property type="protein sequence ID" value="ESQ47170.1"/>
    <property type="molecule type" value="Genomic_DNA"/>
</dbReference>
<evidence type="ECO:0000259" key="2">
    <source>
        <dbReference type="Pfam" id="PF03478"/>
    </source>
</evidence>
<dbReference type="KEGG" id="eus:EUTSA_v10028097mg"/>
<proteinExistence type="predicted"/>
<evidence type="ECO:0000313" key="3">
    <source>
        <dbReference type="EMBL" id="ESQ47170.1"/>
    </source>
</evidence>
<dbReference type="InterPro" id="IPR001810">
    <property type="entry name" value="F-box_dom"/>
</dbReference>
<feature type="domain" description="KIB1-4 beta-propeller" evidence="2">
    <location>
        <begin position="72"/>
        <end position="282"/>
    </location>
</feature>
<dbReference type="InterPro" id="IPR005174">
    <property type="entry name" value="KIB1-4_b-propeller"/>
</dbReference>
<gene>
    <name evidence="3" type="ORF">EUTSA_v10028097mg</name>
</gene>
<sequence length="311" mass="36196">YSNPPFDITLLIMQRLSFKDNIRACAVCKTWREACVSVRVDEYPTPWLISYTLDKEEYELYDPLLDKTYIRKSTSPDLRDPFIECSTDGWLLMHDNNFIETFFFNPFTHERIGLPWPDMWNTQALAFSSAPTSNGCVIFSVFHVTKRSVIIKTYCLDTKECTAFMFPHRLPLKDGGFEHVVFSNGVFYCLASIGWLGMFDLSTTSWNVLSRRAPKCVSPNDRFMTEYQGDIFLIYTNTHDLDDQPRYLKLDLANQKWTDKIRLGGLAFYLSSKSSLTANRDLLYNQQMHQRCICSYVWVKPPLNVSDLFKS</sequence>
<dbReference type="OMA" id="TKECTAF"/>
<dbReference type="CDD" id="cd09917">
    <property type="entry name" value="F-box_SF"/>
    <property type="match status" value="1"/>
</dbReference>
<dbReference type="Gene3D" id="1.20.1280.50">
    <property type="match status" value="1"/>
</dbReference>